<protein>
    <submittedName>
        <fullName evidence="4">IS110 family transposase</fullName>
    </submittedName>
</protein>
<dbReference type="Proteomes" id="UP001597118">
    <property type="component" value="Unassembled WGS sequence"/>
</dbReference>
<evidence type="ECO:0000313" key="5">
    <source>
        <dbReference type="Proteomes" id="UP001597118"/>
    </source>
</evidence>
<feature type="domain" description="Transposase IS110-like N-terminal" evidence="2">
    <location>
        <begin position="6"/>
        <end position="165"/>
    </location>
</feature>
<evidence type="ECO:0000313" key="4">
    <source>
        <dbReference type="EMBL" id="MFD1628847.1"/>
    </source>
</evidence>
<accession>A0ABW4IA09</accession>
<comment type="caution">
    <text evidence="4">The sequence shown here is derived from an EMBL/GenBank/DDBJ whole genome shotgun (WGS) entry which is preliminary data.</text>
</comment>
<name>A0ABW4IA09_9SPHI</name>
<evidence type="ECO:0000259" key="2">
    <source>
        <dbReference type="Pfam" id="PF01548"/>
    </source>
</evidence>
<keyword evidence="5" id="KW-1185">Reference proteome</keyword>
<dbReference type="PANTHER" id="PTHR33055:SF13">
    <property type="entry name" value="TRANSPOSASE"/>
    <property type="match status" value="1"/>
</dbReference>
<evidence type="ECO:0000256" key="1">
    <source>
        <dbReference type="SAM" id="Coils"/>
    </source>
</evidence>
<evidence type="ECO:0000259" key="3">
    <source>
        <dbReference type="Pfam" id="PF02371"/>
    </source>
</evidence>
<feature type="coiled-coil region" evidence="1">
    <location>
        <begin position="137"/>
        <end position="192"/>
    </location>
</feature>
<gene>
    <name evidence="4" type="ORF">ACFSAH_03105</name>
</gene>
<reference evidence="5" key="1">
    <citation type="journal article" date="2019" name="Int. J. Syst. Evol. Microbiol.">
        <title>The Global Catalogue of Microorganisms (GCM) 10K type strain sequencing project: providing services to taxonomists for standard genome sequencing and annotation.</title>
        <authorList>
            <consortium name="The Broad Institute Genomics Platform"/>
            <consortium name="The Broad Institute Genome Sequencing Center for Infectious Disease"/>
            <person name="Wu L."/>
            <person name="Ma J."/>
        </authorList>
    </citation>
    <scope>NUCLEOTIDE SEQUENCE [LARGE SCALE GENOMIC DNA]</scope>
    <source>
        <strain evidence="5">CCUG 53762</strain>
    </source>
</reference>
<proteinExistence type="predicted"/>
<dbReference type="Pfam" id="PF02371">
    <property type="entry name" value="Transposase_20"/>
    <property type="match status" value="1"/>
</dbReference>
<dbReference type="PANTHER" id="PTHR33055">
    <property type="entry name" value="TRANSPOSASE FOR INSERTION SEQUENCE ELEMENT IS1111A"/>
    <property type="match status" value="1"/>
</dbReference>
<organism evidence="4 5">
    <name type="scientific">Pseudopedobacter beijingensis</name>
    <dbReference type="NCBI Taxonomy" id="1207056"/>
    <lineage>
        <taxon>Bacteria</taxon>
        <taxon>Pseudomonadati</taxon>
        <taxon>Bacteroidota</taxon>
        <taxon>Sphingobacteriia</taxon>
        <taxon>Sphingobacteriales</taxon>
        <taxon>Sphingobacteriaceae</taxon>
        <taxon>Pseudopedobacter</taxon>
    </lineage>
</organism>
<sequence>MLKYSLGIDISKKDFHACLSVINTCQEVNVKASRKFPNHTEGFRELCTWITKHRKESNIPLCITMEATGVYFEACALYLFKSGHKVSVVLPNKAKQYLKALGLKTKNDKIDASGLARMGAQQNLENWEPLDDFFYSLRALTRHHQSLQELKTNIKNQLHADMHSIYSSKAVIKQLKKLVATLDKQIEETAAAISKHISGNKEVAAKTDKIQQIKGIGIITIATVLAETNGFALFSSIPQLVSYAGYDVEENQSGSRKGKTRISKKGNSRIRRCLHLPAFNVVRYNMGDFRPFYERILSRHNQKMKAYVAVQKKLLVLIYTLWKKNEDFNPPAQTTEEEIFINEEMEPSFALARQSQINSPDERG</sequence>
<dbReference type="EMBL" id="JBHUDG010000003">
    <property type="protein sequence ID" value="MFD1628847.1"/>
    <property type="molecule type" value="Genomic_DNA"/>
</dbReference>
<dbReference type="RefSeq" id="WP_379661232.1">
    <property type="nucleotide sequence ID" value="NZ_JBHUDG010000003.1"/>
</dbReference>
<dbReference type="InterPro" id="IPR047650">
    <property type="entry name" value="Transpos_IS110"/>
</dbReference>
<dbReference type="InterPro" id="IPR002525">
    <property type="entry name" value="Transp_IS110-like_N"/>
</dbReference>
<dbReference type="Pfam" id="PF01548">
    <property type="entry name" value="DEDD_Tnp_IS110"/>
    <property type="match status" value="1"/>
</dbReference>
<dbReference type="NCBIfam" id="NF033542">
    <property type="entry name" value="transpos_IS110"/>
    <property type="match status" value="1"/>
</dbReference>
<feature type="domain" description="Transposase IS116/IS110/IS902 C-terminal" evidence="3">
    <location>
        <begin position="209"/>
        <end position="294"/>
    </location>
</feature>
<dbReference type="InterPro" id="IPR003346">
    <property type="entry name" value="Transposase_20"/>
</dbReference>
<keyword evidence="1" id="KW-0175">Coiled coil</keyword>